<evidence type="ECO:0000256" key="4">
    <source>
        <dbReference type="ARBA" id="ARBA00022989"/>
    </source>
</evidence>
<evidence type="ECO:0000256" key="6">
    <source>
        <dbReference type="SAM" id="Phobius"/>
    </source>
</evidence>
<dbReference type="GO" id="GO:0016020">
    <property type="term" value="C:membrane"/>
    <property type="evidence" value="ECO:0007669"/>
    <property type="project" value="UniProtKB-SubCell"/>
</dbReference>
<feature type="transmembrane region" description="Helical" evidence="6">
    <location>
        <begin position="83"/>
        <end position="103"/>
    </location>
</feature>
<comment type="subcellular location">
    <subcellularLocation>
        <location evidence="1">Membrane</location>
        <topology evidence="1">Multi-pass membrane protein</topology>
    </subcellularLocation>
</comment>
<dbReference type="InterPro" id="IPR007919">
    <property type="entry name" value="UPF0220"/>
</dbReference>
<evidence type="ECO:0000313" key="7">
    <source>
        <dbReference type="EMBL" id="ORX82380.1"/>
    </source>
</evidence>
<evidence type="ECO:0000256" key="2">
    <source>
        <dbReference type="ARBA" id="ARBA00005335"/>
    </source>
</evidence>
<sequence length="148" mass="17323">MGSKKSTFWCYASGMLFGAAWWLFIDTYIWDKNKNQFNGDMNSIISFISGILGTVGFLFVNIIPRSSMTSDEYGKELSAFRRFAMLIAFSVTFSSLISAFWIFFAKYSCEKYTLWAGFTIVIQAILLFISTYIFRFMRSKEEYPQYYY</sequence>
<evidence type="ECO:0000256" key="5">
    <source>
        <dbReference type="ARBA" id="ARBA00023136"/>
    </source>
</evidence>
<feature type="transmembrane region" description="Helical" evidence="6">
    <location>
        <begin position="44"/>
        <end position="63"/>
    </location>
</feature>
<keyword evidence="3 6" id="KW-0812">Transmembrane</keyword>
<name>A0A1Y1X9E6_9FUNG</name>
<comment type="caution">
    <text evidence="7">The sequence shown here is derived from an EMBL/GenBank/DDBJ whole genome shotgun (WGS) entry which is preliminary data.</text>
</comment>
<comment type="similarity">
    <text evidence="2">Belongs to the UPF0220 family.</text>
</comment>
<dbReference type="Pfam" id="PF05255">
    <property type="entry name" value="UPF0220"/>
    <property type="match status" value="1"/>
</dbReference>
<dbReference type="OrthoDB" id="268928at2759"/>
<feature type="transmembrane region" description="Helical" evidence="6">
    <location>
        <begin position="115"/>
        <end position="134"/>
    </location>
</feature>
<evidence type="ECO:0000313" key="8">
    <source>
        <dbReference type="Proteomes" id="UP000193944"/>
    </source>
</evidence>
<feature type="transmembrane region" description="Helical" evidence="6">
    <location>
        <begin position="7"/>
        <end position="24"/>
    </location>
</feature>
<evidence type="ECO:0000256" key="3">
    <source>
        <dbReference type="ARBA" id="ARBA00022692"/>
    </source>
</evidence>
<dbReference type="AlphaFoldDB" id="A0A1Y1X9E6"/>
<evidence type="ECO:0000256" key="1">
    <source>
        <dbReference type="ARBA" id="ARBA00004141"/>
    </source>
</evidence>
<keyword evidence="8" id="KW-1185">Reference proteome</keyword>
<accession>A0A1Y1X9E6</accession>
<keyword evidence="5 6" id="KW-0472">Membrane</keyword>
<dbReference type="Proteomes" id="UP000193944">
    <property type="component" value="Unassembled WGS sequence"/>
</dbReference>
<dbReference type="EMBL" id="MCFG01000096">
    <property type="protein sequence ID" value="ORX82380.1"/>
    <property type="molecule type" value="Genomic_DNA"/>
</dbReference>
<protein>
    <submittedName>
        <fullName evidence="7">Uncharacterized protein</fullName>
    </submittedName>
</protein>
<dbReference type="PANTHER" id="PTHR13180">
    <property type="entry name" value="SMALL MEMBRANE PROTEIN-RELATED"/>
    <property type="match status" value="1"/>
</dbReference>
<gene>
    <name evidence="7" type="ORF">BCR32DRAFT_292692</name>
</gene>
<organism evidence="7 8">
    <name type="scientific">Anaeromyces robustus</name>
    <dbReference type="NCBI Taxonomy" id="1754192"/>
    <lineage>
        <taxon>Eukaryota</taxon>
        <taxon>Fungi</taxon>
        <taxon>Fungi incertae sedis</taxon>
        <taxon>Chytridiomycota</taxon>
        <taxon>Chytridiomycota incertae sedis</taxon>
        <taxon>Neocallimastigomycetes</taxon>
        <taxon>Neocallimastigales</taxon>
        <taxon>Neocallimastigaceae</taxon>
        <taxon>Anaeromyces</taxon>
    </lineage>
</organism>
<reference evidence="7 8" key="1">
    <citation type="submission" date="2016-08" db="EMBL/GenBank/DDBJ databases">
        <title>A Parts List for Fungal Cellulosomes Revealed by Comparative Genomics.</title>
        <authorList>
            <consortium name="DOE Joint Genome Institute"/>
            <person name="Haitjema C.H."/>
            <person name="Gilmore S.P."/>
            <person name="Henske J.K."/>
            <person name="Solomon K.V."/>
            <person name="De Groot R."/>
            <person name="Kuo A."/>
            <person name="Mondo S.J."/>
            <person name="Salamov A.A."/>
            <person name="Labutti K."/>
            <person name="Zhao Z."/>
            <person name="Chiniquy J."/>
            <person name="Barry K."/>
            <person name="Brewer H.M."/>
            <person name="Purvine S.O."/>
            <person name="Wright A.T."/>
            <person name="Boxma B."/>
            <person name="Van Alen T."/>
            <person name="Hackstein J.H."/>
            <person name="Baker S.E."/>
            <person name="Grigoriev I.V."/>
            <person name="O'Malley M.A."/>
        </authorList>
    </citation>
    <scope>NUCLEOTIDE SEQUENCE [LARGE SCALE GENOMIC DNA]</scope>
    <source>
        <strain evidence="7 8">S4</strain>
    </source>
</reference>
<keyword evidence="4 6" id="KW-1133">Transmembrane helix</keyword>
<reference evidence="7 8" key="2">
    <citation type="submission" date="2016-08" db="EMBL/GenBank/DDBJ databases">
        <title>Pervasive Adenine N6-methylation of Active Genes in Fungi.</title>
        <authorList>
            <consortium name="DOE Joint Genome Institute"/>
            <person name="Mondo S.J."/>
            <person name="Dannebaum R.O."/>
            <person name="Kuo R.C."/>
            <person name="Labutti K."/>
            <person name="Haridas S."/>
            <person name="Kuo A."/>
            <person name="Salamov A."/>
            <person name="Ahrendt S.R."/>
            <person name="Lipzen A."/>
            <person name="Sullivan W."/>
            <person name="Andreopoulos W.B."/>
            <person name="Clum A."/>
            <person name="Lindquist E."/>
            <person name="Daum C."/>
            <person name="Ramamoorthy G.K."/>
            <person name="Gryganskyi A."/>
            <person name="Culley D."/>
            <person name="Magnuson J.K."/>
            <person name="James T.Y."/>
            <person name="O'Malley M.A."/>
            <person name="Stajich J.E."/>
            <person name="Spatafora J.W."/>
            <person name="Visel A."/>
            <person name="Grigoriev I.V."/>
        </authorList>
    </citation>
    <scope>NUCLEOTIDE SEQUENCE [LARGE SCALE GENOMIC DNA]</scope>
    <source>
        <strain evidence="7 8">S4</strain>
    </source>
</reference>
<proteinExistence type="inferred from homology"/>
<dbReference type="STRING" id="1754192.A0A1Y1X9E6"/>